<reference evidence="4 5" key="1">
    <citation type="submission" date="2025-05" db="UniProtKB">
        <authorList>
            <consortium name="RefSeq"/>
        </authorList>
    </citation>
    <scope>IDENTIFICATION</scope>
</reference>
<feature type="compositionally biased region" description="Polar residues" evidence="1">
    <location>
        <begin position="178"/>
        <end position="198"/>
    </location>
</feature>
<feature type="compositionally biased region" description="Low complexity" evidence="1">
    <location>
        <begin position="109"/>
        <end position="136"/>
    </location>
</feature>
<dbReference type="Proteomes" id="UP001652624">
    <property type="component" value="Chromosome 3"/>
</dbReference>
<sequence length="198" mass="20476">MKALIITAVILTFTACFLSTDAHKRRSHKESSESVEQHLKLRKKTEKSEQGLGNPRGPHGCGTRKHCKGHRFSQSYCFHSQSKASEPGKNTNYQVPQVTSSAPADEIKTATTPAAAAAAATTTSTTGRTDGTTSSTLQPDPAAPEAGTTIAPEAGSTIAPEVGTTAALAVGTTPAPVSGTSSDQTPGTTVSSQQQQLQ</sequence>
<feature type="signal peptide" evidence="2">
    <location>
        <begin position="1"/>
        <end position="22"/>
    </location>
</feature>
<organism evidence="3 4">
    <name type="scientific">Erinaceus europaeus</name>
    <name type="common">Western European hedgehog</name>
    <dbReference type="NCBI Taxonomy" id="9365"/>
    <lineage>
        <taxon>Eukaryota</taxon>
        <taxon>Metazoa</taxon>
        <taxon>Chordata</taxon>
        <taxon>Craniata</taxon>
        <taxon>Vertebrata</taxon>
        <taxon>Euteleostomi</taxon>
        <taxon>Mammalia</taxon>
        <taxon>Eutheria</taxon>
        <taxon>Laurasiatheria</taxon>
        <taxon>Eulipotyphla</taxon>
        <taxon>Erinaceidae</taxon>
        <taxon>Erinaceinae</taxon>
        <taxon>Erinaceus</taxon>
    </lineage>
</organism>
<feature type="region of interest" description="Disordered" evidence="1">
    <location>
        <begin position="24"/>
        <end position="66"/>
    </location>
</feature>
<dbReference type="PROSITE" id="PS51257">
    <property type="entry name" value="PROKAR_LIPOPROTEIN"/>
    <property type="match status" value="1"/>
</dbReference>
<feature type="compositionally biased region" description="Polar residues" evidence="1">
    <location>
        <begin position="80"/>
        <end position="102"/>
    </location>
</feature>
<accession>A0ABM3X707</accession>
<feature type="chain" id="PRO_5045025541" evidence="2">
    <location>
        <begin position="23"/>
        <end position="198"/>
    </location>
</feature>
<keyword evidence="3" id="KW-1185">Reference proteome</keyword>
<evidence type="ECO:0000256" key="2">
    <source>
        <dbReference type="SAM" id="SignalP"/>
    </source>
</evidence>
<keyword evidence="2" id="KW-0732">Signal</keyword>
<evidence type="ECO:0000313" key="4">
    <source>
        <dbReference type="RefSeq" id="XP_060044598.1"/>
    </source>
</evidence>
<feature type="compositionally biased region" description="Basic and acidic residues" evidence="1">
    <location>
        <begin position="29"/>
        <end position="39"/>
    </location>
</feature>
<proteinExistence type="predicted"/>
<evidence type="ECO:0000256" key="1">
    <source>
        <dbReference type="SAM" id="MobiDB-lite"/>
    </source>
</evidence>
<evidence type="ECO:0000313" key="3">
    <source>
        <dbReference type="Proteomes" id="UP001652624"/>
    </source>
</evidence>
<name>A0ABM3X707_ERIEU</name>
<dbReference type="RefSeq" id="XP_060044599.1">
    <property type="nucleotide sequence ID" value="XM_060188616.1"/>
</dbReference>
<dbReference type="GeneID" id="132537697"/>
<gene>
    <name evidence="4 5" type="primary">LOC132537697</name>
</gene>
<evidence type="ECO:0000313" key="5">
    <source>
        <dbReference type="RefSeq" id="XP_060044599.1"/>
    </source>
</evidence>
<feature type="compositionally biased region" description="Low complexity" evidence="1">
    <location>
        <begin position="162"/>
        <end position="177"/>
    </location>
</feature>
<feature type="region of interest" description="Disordered" evidence="1">
    <location>
        <begin position="80"/>
        <end position="198"/>
    </location>
</feature>
<protein>
    <submittedName>
        <fullName evidence="4 5">Mucin-5AC-like</fullName>
    </submittedName>
</protein>
<dbReference type="RefSeq" id="XP_060044598.1">
    <property type="nucleotide sequence ID" value="XM_060188615.1"/>
</dbReference>